<feature type="domain" description="Protein FAM184A/B N-terminal" evidence="4">
    <location>
        <begin position="20"/>
        <end position="221"/>
    </location>
</feature>
<dbReference type="InterPro" id="IPR039478">
    <property type="entry name" value="FAM184A/B_N"/>
</dbReference>
<dbReference type="InParanoid" id="A0A2R5GKR6"/>
<proteinExistence type="predicted"/>
<keyword evidence="1 2" id="KW-0175">Coiled coil</keyword>
<feature type="coiled-coil region" evidence="2">
    <location>
        <begin position="679"/>
        <end position="706"/>
    </location>
</feature>
<protein>
    <submittedName>
        <fullName evidence="5">Protein FAM184A</fullName>
    </submittedName>
</protein>
<dbReference type="Proteomes" id="UP000241890">
    <property type="component" value="Unassembled WGS sequence"/>
</dbReference>
<dbReference type="AlphaFoldDB" id="A0A2R5GKR6"/>
<feature type="coiled-coil region" evidence="2">
    <location>
        <begin position="744"/>
        <end position="793"/>
    </location>
</feature>
<feature type="coiled-coil region" evidence="2">
    <location>
        <begin position="434"/>
        <end position="482"/>
    </location>
</feature>
<evidence type="ECO:0000313" key="5">
    <source>
        <dbReference type="EMBL" id="GBG31470.1"/>
    </source>
</evidence>
<comment type="caution">
    <text evidence="5">The sequence shown here is derived from an EMBL/GenBank/DDBJ whole genome shotgun (WGS) entry which is preliminary data.</text>
</comment>
<feature type="compositionally biased region" description="Basic and acidic residues" evidence="3">
    <location>
        <begin position="1068"/>
        <end position="1078"/>
    </location>
</feature>
<accession>A0A2R5GKR6</accession>
<feature type="compositionally biased region" description="Basic residues" evidence="3">
    <location>
        <begin position="1058"/>
        <end position="1067"/>
    </location>
</feature>
<evidence type="ECO:0000259" key="4">
    <source>
        <dbReference type="Pfam" id="PF15665"/>
    </source>
</evidence>
<feature type="compositionally biased region" description="Basic and acidic residues" evidence="3">
    <location>
        <begin position="1161"/>
        <end position="1170"/>
    </location>
</feature>
<feature type="region of interest" description="Disordered" evidence="3">
    <location>
        <begin position="1043"/>
        <end position="1197"/>
    </location>
</feature>
<dbReference type="PANTHER" id="PTHR18870:SF9">
    <property type="entry name" value="PROTEIN TAG-278-RELATED"/>
    <property type="match status" value="1"/>
</dbReference>
<name>A0A2R5GKR6_9STRA</name>
<feature type="coiled-coil region" evidence="2">
    <location>
        <begin position="851"/>
        <end position="885"/>
    </location>
</feature>
<organism evidence="5 6">
    <name type="scientific">Hondaea fermentalgiana</name>
    <dbReference type="NCBI Taxonomy" id="2315210"/>
    <lineage>
        <taxon>Eukaryota</taxon>
        <taxon>Sar</taxon>
        <taxon>Stramenopiles</taxon>
        <taxon>Bigyra</taxon>
        <taxon>Labyrinthulomycetes</taxon>
        <taxon>Thraustochytrida</taxon>
        <taxon>Thraustochytriidae</taxon>
        <taxon>Hondaea</taxon>
    </lineage>
</organism>
<dbReference type="PANTHER" id="PTHR18870">
    <property type="entry name" value="PROTEIN TAG-278-RELATED"/>
    <property type="match status" value="1"/>
</dbReference>
<dbReference type="EMBL" id="BEYU01000099">
    <property type="protein sequence ID" value="GBG31470.1"/>
    <property type="molecule type" value="Genomic_DNA"/>
</dbReference>
<keyword evidence="6" id="KW-1185">Reference proteome</keyword>
<dbReference type="Pfam" id="PF15665">
    <property type="entry name" value="FAM184"/>
    <property type="match status" value="1"/>
</dbReference>
<feature type="coiled-coil region" evidence="2">
    <location>
        <begin position="110"/>
        <end position="213"/>
    </location>
</feature>
<evidence type="ECO:0000313" key="6">
    <source>
        <dbReference type="Proteomes" id="UP000241890"/>
    </source>
</evidence>
<feature type="compositionally biased region" description="Basic residues" evidence="3">
    <location>
        <begin position="1079"/>
        <end position="1089"/>
    </location>
</feature>
<evidence type="ECO:0000256" key="2">
    <source>
        <dbReference type="SAM" id="Coils"/>
    </source>
</evidence>
<sequence length="1197" mass="135054">MADPNLHLKLCKKIAQLTKVIYHLNTKNEDHEASLKALSEQHESELHDAMEDAASKIRQLKTALESRSNADVPQEKLKLVESRFEEERERGLREFEAYKTKVAAKEDNLRAEFKSRVTSMQRELDEAKEGFRKRIEEWEMRAAEVASKTDKSDKAALAKMRKAHENAIAKLEAAHAQELEERRVAAEALQTNLEAAQRAAAGAEKRAQEGIAKARQEALQREEELLREKDSVVQGVRSEVESTESTLLSRISYLSASIEAEQKATQTAVAALEERSQELDALRGTHESALQEARRAAEDAAATNSAISRDLERARNELLQAREATTTVETQLHELQAFVESEKQSRRRVESSAENANEQILSLERKLKEQTRLGSQHVRELQDKLSSREREVRKLQADAAEASGKLSSFSDLLAGERERVTVLKTELATIASGKSQQAQEMDLQRIELSKAEAKIVEAGIEADALREALASAKANLDAANQAHIAERNAIQEAHAVAIAQASREARATQGAHKEALDTLRESLASENARRETQIHKEHSALVAKLENAKIAELQALESGFLEKLRDQATARERAEAISGKLRADLDAAKATIDELSEAKEKSGASLESAMRKRNDLETELRAANTMISSLEATAARDLQHHKETLQERERDAQARISVAVAEQKQRDEETLALARAELQASAAKEVAALKEELAGVKQEASASNTEGARLRRDLDALREHHEAQLEIFSQKQQRMVQDLRQEAVAKLAAEQDAWRAKLEEAEKSLLTERESALRKLETRHVEKERALRKEAEQSKQAALDGLRAALQHEAAIGRTHLETAHRAALDALRQNLGQQRSAAEKQLRDAHAVAEKNLQERLAAVEETRNRLETRVQSLEKELEQAKIHFDDKVTALEQDRSREQKRHEVHLETLRRAHDDQVRTLNASHANDVHSLEGERDRIRKALESDVANLQKTIAYWEHRYEHREPRVEDTKQIAKLNKKLEHAETKVRHAVEEMQFYKLELRNREESYNKVFNRNVNVGVMQVLKPSAPSVGTAAPRSTVAFGAYGDDDDNGSERSRRRSKKKKDKDKDREKDKDRSSRKHKSKHRSSSSSQHQHQHQQPHEHASDGIEFPPLDNHSLASTTNERPMSNQAATRYSSRSNATPESRPELALDDDDHDEDDRARGDRDAAQLLQGSGPKRRIQLHQQQHRRIIHNM</sequence>
<feature type="region of interest" description="Disordered" evidence="3">
    <location>
        <begin position="286"/>
        <end position="308"/>
    </location>
</feature>
<feature type="coiled-coil region" evidence="2">
    <location>
        <begin position="941"/>
        <end position="1002"/>
    </location>
</feature>
<feature type="compositionally biased region" description="Polar residues" evidence="3">
    <location>
        <begin position="1119"/>
        <end position="1145"/>
    </location>
</feature>
<evidence type="ECO:0000256" key="1">
    <source>
        <dbReference type="ARBA" id="ARBA00023054"/>
    </source>
</evidence>
<dbReference type="OrthoDB" id="75801at2759"/>
<reference evidence="5 6" key="1">
    <citation type="submission" date="2017-12" db="EMBL/GenBank/DDBJ databases">
        <title>Sequencing, de novo assembly and annotation of complete genome of a new Thraustochytrid species, strain FCC1311.</title>
        <authorList>
            <person name="Sedici K."/>
            <person name="Godart F."/>
            <person name="Aiese Cigliano R."/>
            <person name="Sanseverino W."/>
            <person name="Barakat M."/>
            <person name="Ortet P."/>
            <person name="Marechal E."/>
            <person name="Cagnac O."/>
            <person name="Amato A."/>
        </authorList>
    </citation>
    <scope>NUCLEOTIDE SEQUENCE [LARGE SCALE GENOMIC DNA]</scope>
</reference>
<feature type="coiled-coil region" evidence="2">
    <location>
        <begin position="578"/>
        <end position="655"/>
    </location>
</feature>
<evidence type="ECO:0000256" key="3">
    <source>
        <dbReference type="SAM" id="MobiDB-lite"/>
    </source>
</evidence>
<feature type="compositionally biased region" description="Basic residues" evidence="3">
    <location>
        <begin position="1179"/>
        <end position="1197"/>
    </location>
</feature>
<gene>
    <name evidence="5" type="ORF">FCC1311_076942</name>
</gene>